<dbReference type="AlphaFoldDB" id="A0A1C4ZTK0"/>
<proteinExistence type="predicted"/>
<dbReference type="Pfam" id="PF01557">
    <property type="entry name" value="FAA_hydrolase"/>
    <property type="match status" value="1"/>
</dbReference>
<dbReference type="Gene3D" id="3.90.850.10">
    <property type="entry name" value="Fumarylacetoacetase-like, C-terminal domain"/>
    <property type="match status" value="1"/>
</dbReference>
<protein>
    <submittedName>
        <fullName evidence="3">2-keto-4-pentenoate hydratase</fullName>
    </submittedName>
</protein>
<dbReference type="OrthoDB" id="9792137at2"/>
<dbReference type="SUPFAM" id="SSF56529">
    <property type="entry name" value="FAH"/>
    <property type="match status" value="1"/>
</dbReference>
<name>A0A1C4ZTK0_MICEC</name>
<organism evidence="3 4">
    <name type="scientific">Micromonospora echinospora</name>
    <name type="common">Micromonospora purpurea</name>
    <dbReference type="NCBI Taxonomy" id="1877"/>
    <lineage>
        <taxon>Bacteria</taxon>
        <taxon>Bacillati</taxon>
        <taxon>Actinomycetota</taxon>
        <taxon>Actinomycetes</taxon>
        <taxon>Micromonosporales</taxon>
        <taxon>Micromonosporaceae</taxon>
        <taxon>Micromonospora</taxon>
    </lineage>
</organism>
<dbReference type="Proteomes" id="UP000198253">
    <property type="component" value="Chromosome I"/>
</dbReference>
<evidence type="ECO:0000256" key="1">
    <source>
        <dbReference type="ARBA" id="ARBA00023239"/>
    </source>
</evidence>
<evidence type="ECO:0000259" key="2">
    <source>
        <dbReference type="Pfam" id="PF01557"/>
    </source>
</evidence>
<dbReference type="RefSeq" id="WP_088984368.1">
    <property type="nucleotide sequence ID" value="NZ_LT607413.1"/>
</dbReference>
<dbReference type="EMBL" id="LT607413">
    <property type="protein sequence ID" value="SCF36111.1"/>
    <property type="molecule type" value="Genomic_DNA"/>
</dbReference>
<dbReference type="InterPro" id="IPR036663">
    <property type="entry name" value="Fumarylacetoacetase_C_sf"/>
</dbReference>
<dbReference type="PANTHER" id="PTHR30143:SF0">
    <property type="entry name" value="2-KETO-4-PENTENOATE HYDRATASE"/>
    <property type="match status" value="1"/>
</dbReference>
<keyword evidence="1" id="KW-0456">Lyase</keyword>
<feature type="domain" description="Fumarylacetoacetase-like C-terminal" evidence="2">
    <location>
        <begin position="83"/>
        <end position="223"/>
    </location>
</feature>
<sequence>MTTGDAAALREAVRAARADHRPTVGNRFGTVPLADAYRIQADLFGTPVAWKLGLLSPAKQRQMGLTEPVYGRVPASRLRTGGIRLAEFLQPRVEPELAAVLGADIPAGASPAQAGDAVSHLVLALDVLDSAWRDYRFCAAEVVADNSSGGAAVLADDPVDDRTGSLRLTLDGTTLAEGDLADLAPPAPQLAWLAGQVGGLSAGSRVLLGSPAASVPARAGSLVVHGGGRTLTVAIEP</sequence>
<dbReference type="PANTHER" id="PTHR30143">
    <property type="entry name" value="ACID HYDRATASE"/>
    <property type="match status" value="1"/>
</dbReference>
<dbReference type="InterPro" id="IPR011234">
    <property type="entry name" value="Fumarylacetoacetase-like_C"/>
</dbReference>
<keyword evidence="4" id="KW-1185">Reference proteome</keyword>
<dbReference type="FunCoup" id="A0A1C4ZTK0">
    <property type="interactions" value="3"/>
</dbReference>
<accession>A0A1C4ZTK0</accession>
<dbReference type="GO" id="GO:0005737">
    <property type="term" value="C:cytoplasm"/>
    <property type="evidence" value="ECO:0007669"/>
    <property type="project" value="TreeGrafter"/>
</dbReference>
<dbReference type="GO" id="GO:0008684">
    <property type="term" value="F:2-oxopent-4-enoate hydratase activity"/>
    <property type="evidence" value="ECO:0007669"/>
    <property type="project" value="TreeGrafter"/>
</dbReference>
<dbReference type="InParanoid" id="A0A1C4ZTK0"/>
<dbReference type="InterPro" id="IPR050772">
    <property type="entry name" value="Hydratase-Decarb/MhpD_sf"/>
</dbReference>
<evidence type="ECO:0000313" key="4">
    <source>
        <dbReference type="Proteomes" id="UP000198253"/>
    </source>
</evidence>
<reference evidence="4" key="1">
    <citation type="submission" date="2016-06" db="EMBL/GenBank/DDBJ databases">
        <authorList>
            <person name="Varghese N."/>
            <person name="Submissions Spin"/>
        </authorList>
    </citation>
    <scope>NUCLEOTIDE SEQUENCE [LARGE SCALE GENOMIC DNA]</scope>
    <source>
        <strain evidence="4">DSM 43816</strain>
    </source>
</reference>
<gene>
    <name evidence="3" type="ORF">GA0070618_5733</name>
</gene>
<evidence type="ECO:0000313" key="3">
    <source>
        <dbReference type="EMBL" id="SCF36111.1"/>
    </source>
</evidence>